<dbReference type="AlphaFoldDB" id="A0A9P1G4Z7"/>
<dbReference type="EMBL" id="CAMXCT020002674">
    <property type="protein sequence ID" value="CAL1153146.1"/>
    <property type="molecule type" value="Genomic_DNA"/>
</dbReference>
<keyword evidence="3" id="KW-1185">Reference proteome</keyword>
<reference evidence="1" key="1">
    <citation type="submission" date="2022-10" db="EMBL/GenBank/DDBJ databases">
        <authorList>
            <person name="Chen Y."/>
            <person name="Dougan E. K."/>
            <person name="Chan C."/>
            <person name="Rhodes N."/>
            <person name="Thang M."/>
        </authorList>
    </citation>
    <scope>NUCLEOTIDE SEQUENCE</scope>
</reference>
<evidence type="ECO:0000313" key="1">
    <source>
        <dbReference type="EMBL" id="CAI3999771.1"/>
    </source>
</evidence>
<dbReference type="EMBL" id="CAMXCT010002674">
    <property type="protein sequence ID" value="CAI3999771.1"/>
    <property type="molecule type" value="Genomic_DNA"/>
</dbReference>
<dbReference type="Proteomes" id="UP001152797">
    <property type="component" value="Unassembled WGS sequence"/>
</dbReference>
<organism evidence="1">
    <name type="scientific">Cladocopium goreaui</name>
    <dbReference type="NCBI Taxonomy" id="2562237"/>
    <lineage>
        <taxon>Eukaryota</taxon>
        <taxon>Sar</taxon>
        <taxon>Alveolata</taxon>
        <taxon>Dinophyceae</taxon>
        <taxon>Suessiales</taxon>
        <taxon>Symbiodiniaceae</taxon>
        <taxon>Cladocopium</taxon>
    </lineage>
</organism>
<gene>
    <name evidence="1" type="ORF">C1SCF055_LOCUS25945</name>
</gene>
<feature type="non-terminal residue" evidence="1">
    <location>
        <position position="1"/>
    </location>
</feature>
<dbReference type="EMBL" id="CAMXCT030002674">
    <property type="protein sequence ID" value="CAL4787083.1"/>
    <property type="molecule type" value="Genomic_DNA"/>
</dbReference>
<sequence length="104" mass="11564">TNKALSTGLENVCTLGADTPPELCELFCSMHNGYHDGAGDTFLTLLDRCEELMQDWDLHVNRPNGTGLTTKNAHYDQYLEKFIFGDKQALGWGTLSTTPKRLPC</sequence>
<proteinExistence type="predicted"/>
<evidence type="ECO:0000313" key="3">
    <source>
        <dbReference type="Proteomes" id="UP001152797"/>
    </source>
</evidence>
<name>A0A9P1G4Z7_9DINO</name>
<comment type="caution">
    <text evidence="1">The sequence shown here is derived from an EMBL/GenBank/DDBJ whole genome shotgun (WGS) entry which is preliminary data.</text>
</comment>
<evidence type="ECO:0000313" key="2">
    <source>
        <dbReference type="EMBL" id="CAL1153146.1"/>
    </source>
</evidence>
<protein>
    <submittedName>
        <fullName evidence="1">Uncharacterized protein</fullName>
    </submittedName>
</protein>
<accession>A0A9P1G4Z7</accession>
<reference evidence="2" key="2">
    <citation type="submission" date="2024-04" db="EMBL/GenBank/DDBJ databases">
        <authorList>
            <person name="Chen Y."/>
            <person name="Shah S."/>
            <person name="Dougan E. K."/>
            <person name="Thang M."/>
            <person name="Chan C."/>
        </authorList>
    </citation>
    <scope>NUCLEOTIDE SEQUENCE [LARGE SCALE GENOMIC DNA]</scope>
</reference>